<evidence type="ECO:0000313" key="2">
    <source>
        <dbReference type="Proteomes" id="UP000069272"/>
    </source>
</evidence>
<keyword evidence="2" id="KW-1185">Reference proteome</keyword>
<dbReference type="AlphaFoldDB" id="A0A182FED5"/>
<accession>A0A182FED5</accession>
<reference evidence="1 2" key="1">
    <citation type="journal article" date="2017" name="G3 (Bethesda)">
        <title>The Physical Genome Mapping of Anopheles albimanus Corrected Scaffold Misassemblies and Identified Interarm Rearrangements in Genus Anopheles.</title>
        <authorList>
            <person name="Artemov G.N."/>
            <person name="Peery A.N."/>
            <person name="Jiang X."/>
            <person name="Tu Z."/>
            <person name="Stegniy V.N."/>
            <person name="Sharakhova M.V."/>
            <person name="Sharakhov I.V."/>
        </authorList>
    </citation>
    <scope>NUCLEOTIDE SEQUENCE [LARGE SCALE GENOMIC DNA]</scope>
    <source>
        <strain evidence="1 2">ALBI9_A</strain>
    </source>
</reference>
<dbReference type="VEuPathDB" id="VectorBase:AALB004876"/>
<name>A0A182FED5_ANOAL</name>
<organism evidence="1 2">
    <name type="scientific">Anopheles albimanus</name>
    <name type="common">New world malaria mosquito</name>
    <dbReference type="NCBI Taxonomy" id="7167"/>
    <lineage>
        <taxon>Eukaryota</taxon>
        <taxon>Metazoa</taxon>
        <taxon>Ecdysozoa</taxon>
        <taxon>Arthropoda</taxon>
        <taxon>Hexapoda</taxon>
        <taxon>Insecta</taxon>
        <taxon>Pterygota</taxon>
        <taxon>Neoptera</taxon>
        <taxon>Endopterygota</taxon>
        <taxon>Diptera</taxon>
        <taxon>Nematocera</taxon>
        <taxon>Culicoidea</taxon>
        <taxon>Culicidae</taxon>
        <taxon>Anophelinae</taxon>
        <taxon>Anopheles</taxon>
    </lineage>
</organism>
<dbReference type="EnsemblMetazoa" id="AALB004876-RA">
    <property type="protein sequence ID" value="AALB004876-PA"/>
    <property type="gene ID" value="AALB004876"/>
</dbReference>
<sequence length="120" mass="13347">MNVRSAETWTQQMMRVNTTTLHAPPTNRYTKIPSATAVAVAAATTARWHASLLTNDTNWGEWRVVMPRTTRCARICVNLGNDGAQNAKSGTFYTTAHTETTRSVIKEYMIATCHLLHQPA</sequence>
<evidence type="ECO:0000313" key="1">
    <source>
        <dbReference type="EnsemblMetazoa" id="AALB004876-PA"/>
    </source>
</evidence>
<reference evidence="1" key="2">
    <citation type="submission" date="2022-08" db="UniProtKB">
        <authorList>
            <consortium name="EnsemblMetazoa"/>
        </authorList>
    </citation>
    <scope>IDENTIFICATION</scope>
    <source>
        <strain evidence="1">STECLA/ALBI9_A</strain>
    </source>
</reference>
<protein>
    <submittedName>
        <fullName evidence="1">Uncharacterized protein</fullName>
    </submittedName>
</protein>
<proteinExistence type="predicted"/>
<dbReference type="Proteomes" id="UP000069272">
    <property type="component" value="Chromosome 3L"/>
</dbReference>